<dbReference type="STRING" id="545695.TREAZ_1783"/>
<dbReference type="EMBL" id="CP001841">
    <property type="protein sequence ID" value="AEF80803.1"/>
    <property type="molecule type" value="Genomic_DNA"/>
</dbReference>
<dbReference type="KEGG" id="taz:TREAZ_1783"/>
<protein>
    <recommendedName>
        <fullName evidence="3">Nucleotidyltransferase</fullName>
    </recommendedName>
</protein>
<reference evidence="2" key="1">
    <citation type="submission" date="2009-12" db="EMBL/GenBank/DDBJ databases">
        <title>Complete sequence of Treponema azotonutricium strain ZAS-9.</title>
        <authorList>
            <person name="Tetu S.G."/>
            <person name="Matson E."/>
            <person name="Ren Q."/>
            <person name="Seshadri R."/>
            <person name="Elbourne L."/>
            <person name="Hassan K.A."/>
            <person name="Durkin A."/>
            <person name="Radune D."/>
            <person name="Mohamoud Y."/>
            <person name="Shay R."/>
            <person name="Jin S."/>
            <person name="Zhang X."/>
            <person name="Lucey K."/>
            <person name="Ballor N.R."/>
            <person name="Ottesen E."/>
            <person name="Rosenthal R."/>
            <person name="Allen A."/>
            <person name="Leadbetter J.R."/>
            <person name="Paulsen I.T."/>
        </authorList>
    </citation>
    <scope>NUCLEOTIDE SEQUENCE [LARGE SCALE GENOMIC DNA]</scope>
    <source>
        <strain evidence="2">ATCC BAA-888 / DSM 13862 / ZAS-9</strain>
    </source>
</reference>
<dbReference type="AlphaFoldDB" id="F5YC21"/>
<dbReference type="HOGENOM" id="CLU_077108_0_0_12"/>
<keyword evidence="2" id="KW-1185">Reference proteome</keyword>
<dbReference type="Proteomes" id="UP000009222">
    <property type="component" value="Chromosome"/>
</dbReference>
<evidence type="ECO:0000313" key="2">
    <source>
        <dbReference type="Proteomes" id="UP000009222"/>
    </source>
</evidence>
<dbReference type="InterPro" id="IPR029044">
    <property type="entry name" value="Nucleotide-diphossugar_trans"/>
</dbReference>
<proteinExistence type="predicted"/>
<dbReference type="Gene3D" id="3.90.550.10">
    <property type="entry name" value="Spore Coat Polysaccharide Biosynthesis Protein SpsA, Chain A"/>
    <property type="match status" value="1"/>
</dbReference>
<gene>
    <name evidence="1" type="ordered locus">TREAZ_1783</name>
</gene>
<reference evidence="1 2" key="2">
    <citation type="journal article" date="2011" name="ISME J.">
        <title>RNA-seq reveals cooperative metabolic interactions between two termite-gut spirochete species in co-culture.</title>
        <authorList>
            <person name="Rosenthal A.Z."/>
            <person name="Matson E.G."/>
            <person name="Eldar A."/>
            <person name="Leadbetter J.R."/>
        </authorList>
    </citation>
    <scope>NUCLEOTIDE SEQUENCE [LARGE SCALE GENOMIC DNA]</scope>
    <source>
        <strain evidence="2">ATCC BAA-888 / DSM 13862 / ZAS-9</strain>
    </source>
</reference>
<dbReference type="InParanoid" id="F5YC21"/>
<sequence>MKKPILAVLAAGMGSRYGGLKQMEKFGKAGEVLLDYSVFDALRGGFEKVVFIIRHDIEKDFREIVLSRMEGKVKYDLAFQDLDTLIPPAIYAEAKKAGRTKPWGTAHALLCAADKLDAPFAVLNADDFYGREAFDAIGKFLSSSDLKDSAIVPYKLEPTLSPQGTVARGVCEIKDGYLSQVEELTAIGKENGAIFNTAPDGAKRKLAADSPVSMNFWGFPLSVLPHLKKYFDDFIAVSGKELKSECFLPKAADWFIKNGYTRIKAITADSEWFGVTYKEDREAAIKRLNALTTQGVYPSPLWK</sequence>
<organism evidence="1 2">
    <name type="scientific">Leadbettera azotonutricia (strain ATCC BAA-888 / DSM 13862 / ZAS-9)</name>
    <name type="common">Treponema azotonutricium</name>
    <dbReference type="NCBI Taxonomy" id="545695"/>
    <lineage>
        <taxon>Bacteria</taxon>
        <taxon>Pseudomonadati</taxon>
        <taxon>Spirochaetota</taxon>
        <taxon>Spirochaetia</taxon>
        <taxon>Spirochaetales</taxon>
        <taxon>Breznakiellaceae</taxon>
        <taxon>Leadbettera</taxon>
    </lineage>
</organism>
<dbReference type="SUPFAM" id="SSF53448">
    <property type="entry name" value="Nucleotide-diphospho-sugar transferases"/>
    <property type="match status" value="1"/>
</dbReference>
<evidence type="ECO:0000313" key="1">
    <source>
        <dbReference type="EMBL" id="AEF80803.1"/>
    </source>
</evidence>
<evidence type="ECO:0008006" key="3">
    <source>
        <dbReference type="Google" id="ProtNLM"/>
    </source>
</evidence>
<dbReference type="eggNOG" id="COG1208">
    <property type="taxonomic scope" value="Bacteria"/>
</dbReference>
<name>F5YC21_LEAAZ</name>
<dbReference type="OrthoDB" id="9779926at2"/>
<accession>F5YC21</accession>
<dbReference type="RefSeq" id="WP_015710247.1">
    <property type="nucleotide sequence ID" value="NC_015577.1"/>
</dbReference>